<dbReference type="OrthoDB" id="1550456at2"/>
<gene>
    <name evidence="1" type="ORF">EQG49_08635</name>
</gene>
<organism evidence="1 2">
    <name type="scientific">Periweissella cryptocerci</name>
    <dbReference type="NCBI Taxonomy" id="2506420"/>
    <lineage>
        <taxon>Bacteria</taxon>
        <taxon>Bacillati</taxon>
        <taxon>Bacillota</taxon>
        <taxon>Bacilli</taxon>
        <taxon>Lactobacillales</taxon>
        <taxon>Lactobacillaceae</taxon>
        <taxon>Periweissella</taxon>
    </lineage>
</organism>
<dbReference type="RefSeq" id="WP_133363612.1">
    <property type="nucleotide sequence ID" value="NZ_CP037940.1"/>
</dbReference>
<reference evidence="2" key="1">
    <citation type="submission" date="2019-03" db="EMBL/GenBank/DDBJ databases">
        <title>Weissella sp. 26KH-42 Genome sequencing.</title>
        <authorList>
            <person name="Heo J."/>
            <person name="Kim S.-J."/>
            <person name="Kim J.-S."/>
            <person name="Hong S.-B."/>
            <person name="Kwon S.-W."/>
        </authorList>
    </citation>
    <scope>NUCLEOTIDE SEQUENCE [LARGE SCALE GENOMIC DNA]</scope>
    <source>
        <strain evidence="2">26KH-42</strain>
    </source>
</reference>
<dbReference type="InterPro" id="IPR036696">
    <property type="entry name" value="YdfO-like_sf"/>
</dbReference>
<accession>A0A4V1AIS6</accession>
<dbReference type="Proteomes" id="UP000292886">
    <property type="component" value="Chromosome"/>
</dbReference>
<dbReference type="InterPro" id="IPR009833">
    <property type="entry name" value="DUF1398"/>
</dbReference>
<keyword evidence="2" id="KW-1185">Reference proteome</keyword>
<proteinExistence type="predicted"/>
<dbReference type="Gene3D" id="3.30.1810.10">
    <property type="entry name" value="YdfO-like"/>
    <property type="match status" value="1"/>
</dbReference>
<dbReference type="SUPFAM" id="SSF160419">
    <property type="entry name" value="YdfO-like"/>
    <property type="match status" value="1"/>
</dbReference>
<name>A0A4V1AIS6_9LACO</name>
<dbReference type="Pfam" id="PF07166">
    <property type="entry name" value="DUF1398"/>
    <property type="match status" value="1"/>
</dbReference>
<evidence type="ECO:0000313" key="1">
    <source>
        <dbReference type="EMBL" id="QBO36535.1"/>
    </source>
</evidence>
<evidence type="ECO:0000313" key="2">
    <source>
        <dbReference type="Proteomes" id="UP000292886"/>
    </source>
</evidence>
<dbReference type="KEGG" id="wei:EQG49_08635"/>
<protein>
    <submittedName>
        <fullName evidence="1">DUF1398 domain-containing protein</fullName>
    </submittedName>
</protein>
<dbReference type="AlphaFoldDB" id="A0A4V1AIS6"/>
<sequence length="130" mass="14129">MTLDFEKMNQAVNSETNAGGFANLMKNFMKLGVTRYDYLVAEGMYRFYDVDSSVDLQMNGVPKNVAEVGDPVAIKAAVRQAQAGAIVFEQFCELAGQAGVPVWTSDLVAKHVTYFDGNGKELLVEAIPGL</sequence>
<dbReference type="EMBL" id="CP037940">
    <property type="protein sequence ID" value="QBO36535.1"/>
    <property type="molecule type" value="Genomic_DNA"/>
</dbReference>